<keyword evidence="1" id="KW-1133">Transmembrane helix</keyword>
<proteinExistence type="predicted"/>
<gene>
    <name evidence="2" type="ordered locus">cce_2008</name>
</gene>
<evidence type="ECO:0000313" key="2">
    <source>
        <dbReference type="EMBL" id="ACB51358.1"/>
    </source>
</evidence>
<reference evidence="2 3" key="1">
    <citation type="journal article" date="2008" name="Proc. Natl. Acad. Sci. U.S.A.">
        <title>The genome of Cyanothece 51142, a unicellular diazotrophic cyanobacterium important in the marine nitrogen cycle.</title>
        <authorList>
            <person name="Welsh E.A."/>
            <person name="Liberton M."/>
            <person name="Stoeckel J."/>
            <person name="Loh T."/>
            <person name="Elvitigala T."/>
            <person name="Wang C."/>
            <person name="Wollam A."/>
            <person name="Fulton R.S."/>
            <person name="Clifton S.W."/>
            <person name="Jacobs J.M."/>
            <person name="Aurora R."/>
            <person name="Ghosh B.K."/>
            <person name="Sherman L.A."/>
            <person name="Smith R.D."/>
            <person name="Wilson R.K."/>
            <person name="Pakrasi H.B."/>
        </authorList>
    </citation>
    <scope>NUCLEOTIDE SEQUENCE [LARGE SCALE GENOMIC DNA]</scope>
    <source>
        <strain evidence="3">ATCC 51142 / BH68</strain>
    </source>
</reference>
<dbReference type="HOGENOM" id="CLU_3364508_0_0_3"/>
<protein>
    <submittedName>
        <fullName evidence="2">Uncharacterized protein</fullName>
    </submittedName>
</protein>
<name>B1X1C9_CROS5</name>
<evidence type="ECO:0000313" key="3">
    <source>
        <dbReference type="Proteomes" id="UP000001203"/>
    </source>
</evidence>
<dbReference type="AlphaFoldDB" id="B1X1C9"/>
<keyword evidence="1" id="KW-0472">Membrane</keyword>
<organism evidence="2 3">
    <name type="scientific">Crocosphaera subtropica (strain ATCC 51142 / BH68)</name>
    <name type="common">Cyanothece sp. (strain ATCC 51142)</name>
    <dbReference type="NCBI Taxonomy" id="43989"/>
    <lineage>
        <taxon>Bacteria</taxon>
        <taxon>Bacillati</taxon>
        <taxon>Cyanobacteriota</taxon>
        <taxon>Cyanophyceae</taxon>
        <taxon>Oscillatoriophycideae</taxon>
        <taxon>Chroococcales</taxon>
        <taxon>Aphanothecaceae</taxon>
        <taxon>Crocosphaera</taxon>
        <taxon>Crocosphaera subtropica</taxon>
    </lineage>
</organism>
<dbReference type="EMBL" id="CP000806">
    <property type="protein sequence ID" value="ACB51358.1"/>
    <property type="molecule type" value="Genomic_DNA"/>
</dbReference>
<accession>B1X1C9</accession>
<dbReference type="KEGG" id="cyt:cce_2008"/>
<keyword evidence="1" id="KW-0812">Transmembrane</keyword>
<feature type="transmembrane region" description="Helical" evidence="1">
    <location>
        <begin position="6"/>
        <end position="28"/>
    </location>
</feature>
<keyword evidence="3" id="KW-1185">Reference proteome</keyword>
<dbReference type="STRING" id="43989.cce_2008"/>
<sequence length="35" mass="3925">MSVDFIALLTVGFGGNLSTTLIYINFYLQILPKFN</sequence>
<evidence type="ECO:0000256" key="1">
    <source>
        <dbReference type="SAM" id="Phobius"/>
    </source>
</evidence>
<dbReference type="Proteomes" id="UP000001203">
    <property type="component" value="Chromosome circular"/>
</dbReference>